<feature type="transmembrane region" description="Helical" evidence="1">
    <location>
        <begin position="52"/>
        <end position="70"/>
    </location>
</feature>
<dbReference type="Gene3D" id="1.20.144.10">
    <property type="entry name" value="Phosphatidic acid phosphatase type 2/haloperoxidase"/>
    <property type="match status" value="1"/>
</dbReference>
<feature type="transmembrane region" description="Helical" evidence="1">
    <location>
        <begin position="21"/>
        <end position="46"/>
    </location>
</feature>
<dbReference type="PANTHER" id="PTHR14969:SF13">
    <property type="entry name" value="AT30094P"/>
    <property type="match status" value="1"/>
</dbReference>
<feature type="domain" description="Phosphatidic acid phosphatase type 2/haloperoxidase" evidence="2">
    <location>
        <begin position="52"/>
        <end position="163"/>
    </location>
</feature>
<keyword evidence="1" id="KW-1133">Transmembrane helix</keyword>
<dbReference type="RefSeq" id="WP_154430861.1">
    <property type="nucleotide sequence ID" value="NZ_VUNI01000029.1"/>
</dbReference>
<proteinExistence type="predicted"/>
<dbReference type="SUPFAM" id="SSF48317">
    <property type="entry name" value="Acid phosphatase/Vanadium-dependent haloperoxidase"/>
    <property type="match status" value="1"/>
</dbReference>
<dbReference type="PANTHER" id="PTHR14969">
    <property type="entry name" value="SPHINGOSINE-1-PHOSPHATE PHOSPHOHYDROLASE"/>
    <property type="match status" value="1"/>
</dbReference>
<protein>
    <submittedName>
        <fullName evidence="3">Phosphatase PAP2 family protein</fullName>
    </submittedName>
</protein>
<dbReference type="SMART" id="SM00014">
    <property type="entry name" value="acidPPc"/>
    <property type="match status" value="1"/>
</dbReference>
<evidence type="ECO:0000256" key="1">
    <source>
        <dbReference type="SAM" id="Phobius"/>
    </source>
</evidence>
<organism evidence="3 4">
    <name type="scientific">Roseburia porci</name>
    <dbReference type="NCBI Taxonomy" id="2605790"/>
    <lineage>
        <taxon>Bacteria</taxon>
        <taxon>Bacillati</taxon>
        <taxon>Bacillota</taxon>
        <taxon>Clostridia</taxon>
        <taxon>Lachnospirales</taxon>
        <taxon>Lachnospiraceae</taxon>
        <taxon>Roseburia</taxon>
    </lineage>
</organism>
<feature type="transmembrane region" description="Helical" evidence="1">
    <location>
        <begin position="103"/>
        <end position="136"/>
    </location>
</feature>
<evidence type="ECO:0000313" key="3">
    <source>
        <dbReference type="EMBL" id="MST75892.1"/>
    </source>
</evidence>
<keyword evidence="1" id="KW-0812">Transmembrane</keyword>
<keyword evidence="1" id="KW-0472">Membrane</keyword>
<evidence type="ECO:0000313" key="4">
    <source>
        <dbReference type="Proteomes" id="UP000474024"/>
    </source>
</evidence>
<evidence type="ECO:0000259" key="2">
    <source>
        <dbReference type="SMART" id="SM00014"/>
    </source>
</evidence>
<name>A0A6L5YVC1_9FIRM</name>
<dbReference type="AlphaFoldDB" id="A0A6L5YVC1"/>
<reference evidence="3 4" key="1">
    <citation type="submission" date="2019-08" db="EMBL/GenBank/DDBJ databases">
        <title>In-depth cultivation of the pig gut microbiome towards novel bacterial diversity and tailored functional studies.</title>
        <authorList>
            <person name="Wylensek D."/>
            <person name="Hitch T.C.A."/>
            <person name="Clavel T."/>
        </authorList>
    </citation>
    <scope>NUCLEOTIDE SEQUENCE [LARGE SCALE GENOMIC DNA]</scope>
    <source>
        <strain evidence="3 4">MUC/MUC-530-WT-4D</strain>
    </source>
</reference>
<dbReference type="EMBL" id="VUNI01000029">
    <property type="protein sequence ID" value="MST75892.1"/>
    <property type="molecule type" value="Genomic_DNA"/>
</dbReference>
<accession>A0A6L5YVC1</accession>
<keyword evidence="4" id="KW-1185">Reference proteome</keyword>
<feature type="transmembrane region" description="Helical" evidence="1">
    <location>
        <begin position="148"/>
        <end position="164"/>
    </location>
</feature>
<dbReference type="Proteomes" id="UP000474024">
    <property type="component" value="Unassembled WGS sequence"/>
</dbReference>
<comment type="caution">
    <text evidence="3">The sequence shown here is derived from an EMBL/GenBank/DDBJ whole genome shotgun (WGS) entry which is preliminary data.</text>
</comment>
<dbReference type="InterPro" id="IPR036938">
    <property type="entry name" value="PAP2/HPO_sf"/>
</dbReference>
<dbReference type="Pfam" id="PF01569">
    <property type="entry name" value="PAP2"/>
    <property type="match status" value="1"/>
</dbReference>
<gene>
    <name evidence="3" type="ORF">FYJ75_12985</name>
</gene>
<dbReference type="InterPro" id="IPR000326">
    <property type="entry name" value="PAP2/HPO"/>
</dbReference>
<sequence>MTKETYIRITEPLRSNPKRAAMIHICNRILTGLVFVSYPALLLWLFRNQEQSLIKAILVPFNSFIILTTFRNLVNAKRPYEVFDIPPVIAKDTRGRSFPSRHVFSVFIIAMTFFAVCPVPVLGGIIFVLGILLAVVRVFAGVHFPKDVIAGAIFGIAAGYIGYFL</sequence>